<gene>
    <name evidence="7" type="ORF">HNP73_001995</name>
</gene>
<evidence type="ECO:0000256" key="5">
    <source>
        <dbReference type="SAM" id="SignalP"/>
    </source>
</evidence>
<dbReference type="GO" id="GO:0030288">
    <property type="term" value="C:outer membrane-bounded periplasmic space"/>
    <property type="evidence" value="ECO:0007669"/>
    <property type="project" value="TreeGrafter"/>
</dbReference>
<feature type="domain" description="Glucan biosynthesis periplasmic MdoG C-terminal" evidence="6">
    <location>
        <begin position="29"/>
        <end position="496"/>
    </location>
</feature>
<evidence type="ECO:0000259" key="6">
    <source>
        <dbReference type="Pfam" id="PF04349"/>
    </source>
</evidence>
<sequence>MQRRDFLAGAAAIALATRAGASLAQEPTFSRSVVLDLARDLASKPFAAPTPVVPEPFASLSAADYASIQFRPEKRFFVDPPTGFAVELLHTGFIYTVPVEISMVTGGVAQQIAYSPDFYDFGPVPPPADPTALRFAGFRGLKALNQPDQLAPFTIFAGASYFRAVSKNQAFGLSARGLAIGTGEAKGEEFPFFRAHWIEEPGEDRMVVHSLLDGPSASGAYRFTMRPGDPTSFDVEATIFARADIEHLGLAPLTSMFLFDAKDHGEHDDFRLGVHDSDGLAMWNGSDERLWRPLHSPRLLQISAFSDSGPRGFGLIQRERRFDQYQDLTNQFQNLPSLWIEPIGDWGRGHVVLIEIPSGDEIHDNIVAYWRPVQPIAAGSEISLTYRLTWGWDVPDLQGLLKISGTLSGAGPNGRRRFVVDFAGEGQQTPVRASAVQLVAQANPGSIHDAVVSENPEVNGLRLQFDLDPGNSDVVEMRVELRSGERRIAETWVYRWST</sequence>
<name>A0A840SGF7_9RHOB</name>
<accession>A0A840SGF7</accession>
<feature type="chain" id="PRO_5032582675" evidence="5">
    <location>
        <begin position="25"/>
        <end position="498"/>
    </location>
</feature>
<evidence type="ECO:0000313" key="7">
    <source>
        <dbReference type="EMBL" id="MBB5222059.1"/>
    </source>
</evidence>
<feature type="signal peptide" evidence="5">
    <location>
        <begin position="1"/>
        <end position="24"/>
    </location>
</feature>
<dbReference type="Pfam" id="PF04349">
    <property type="entry name" value="MdoG"/>
    <property type="match status" value="1"/>
</dbReference>
<organism evidence="7 8">
    <name type="scientific">Amaricoccus macauensis</name>
    <dbReference type="NCBI Taxonomy" id="57001"/>
    <lineage>
        <taxon>Bacteria</taxon>
        <taxon>Pseudomonadati</taxon>
        <taxon>Pseudomonadota</taxon>
        <taxon>Alphaproteobacteria</taxon>
        <taxon>Rhodobacterales</taxon>
        <taxon>Paracoccaceae</taxon>
        <taxon>Amaricoccus</taxon>
    </lineage>
</organism>
<keyword evidence="8" id="KW-1185">Reference proteome</keyword>
<dbReference type="UniPathway" id="UPA00637"/>
<dbReference type="Gene3D" id="2.70.98.10">
    <property type="match status" value="1"/>
</dbReference>
<reference evidence="7 8" key="1">
    <citation type="submission" date="2020-08" db="EMBL/GenBank/DDBJ databases">
        <title>Genomic Encyclopedia of Type Strains, Phase IV (KMG-IV): sequencing the most valuable type-strain genomes for metagenomic binning, comparative biology and taxonomic classification.</title>
        <authorList>
            <person name="Goeker M."/>
        </authorList>
    </citation>
    <scope>NUCLEOTIDE SEQUENCE [LARGE SCALE GENOMIC DNA]</scope>
    <source>
        <strain evidence="7 8">DSM 101730</strain>
    </source>
</reference>
<dbReference type="SUPFAM" id="SSF74650">
    <property type="entry name" value="Galactose mutarotase-like"/>
    <property type="match status" value="1"/>
</dbReference>
<comment type="subcellular location">
    <subcellularLocation>
        <location evidence="1">Periplasm</location>
    </subcellularLocation>
</comment>
<dbReference type="Proteomes" id="UP000549457">
    <property type="component" value="Unassembled WGS sequence"/>
</dbReference>
<keyword evidence="5" id="KW-0732">Signal</keyword>
<dbReference type="InterPro" id="IPR014438">
    <property type="entry name" value="Glucan_biosyn_MdoG/MdoD"/>
</dbReference>
<dbReference type="AlphaFoldDB" id="A0A840SGF7"/>
<comment type="pathway">
    <text evidence="2">Glycan metabolism; osmoregulated periplasmic glucan (OPG) biosynthesis.</text>
</comment>
<comment type="caution">
    <text evidence="7">The sequence shown here is derived from an EMBL/GenBank/DDBJ whole genome shotgun (WGS) entry which is preliminary data.</text>
</comment>
<evidence type="ECO:0000256" key="4">
    <source>
        <dbReference type="ARBA" id="ARBA00022764"/>
    </source>
</evidence>
<dbReference type="EMBL" id="JACHFM010000002">
    <property type="protein sequence ID" value="MBB5222059.1"/>
    <property type="molecule type" value="Genomic_DNA"/>
</dbReference>
<dbReference type="InterPro" id="IPR011013">
    <property type="entry name" value="Gal_mutarotase_sf_dom"/>
</dbReference>
<dbReference type="GO" id="GO:0030246">
    <property type="term" value="F:carbohydrate binding"/>
    <property type="evidence" value="ECO:0007669"/>
    <property type="project" value="InterPro"/>
</dbReference>
<dbReference type="InterPro" id="IPR014718">
    <property type="entry name" value="GH-type_carb-bd"/>
</dbReference>
<dbReference type="PIRSF" id="PIRSF006281">
    <property type="entry name" value="MdoG"/>
    <property type="match status" value="1"/>
</dbReference>
<dbReference type="InterPro" id="IPR007444">
    <property type="entry name" value="Glucan_biosyn_MdoG_C"/>
</dbReference>
<dbReference type="GO" id="GO:0051274">
    <property type="term" value="P:beta-glucan biosynthetic process"/>
    <property type="evidence" value="ECO:0007669"/>
    <property type="project" value="TreeGrafter"/>
</dbReference>
<evidence type="ECO:0000313" key="8">
    <source>
        <dbReference type="Proteomes" id="UP000549457"/>
    </source>
</evidence>
<comment type="similarity">
    <text evidence="3">Belongs to the OpgD/OpgG family.</text>
</comment>
<dbReference type="PANTHER" id="PTHR30504">
    <property type="entry name" value="GLUCANS BIOSYNTHESIS PROTEIN"/>
    <property type="match status" value="1"/>
</dbReference>
<keyword evidence="4" id="KW-0574">Periplasm</keyword>
<dbReference type="InterPro" id="IPR014756">
    <property type="entry name" value="Ig_E-set"/>
</dbReference>
<dbReference type="Gene3D" id="2.60.40.10">
    <property type="entry name" value="Immunoglobulins"/>
    <property type="match status" value="1"/>
</dbReference>
<proteinExistence type="inferred from homology"/>
<evidence type="ECO:0000256" key="3">
    <source>
        <dbReference type="ARBA" id="ARBA00009284"/>
    </source>
</evidence>
<evidence type="ECO:0000256" key="2">
    <source>
        <dbReference type="ARBA" id="ARBA00005001"/>
    </source>
</evidence>
<evidence type="ECO:0000256" key="1">
    <source>
        <dbReference type="ARBA" id="ARBA00004418"/>
    </source>
</evidence>
<dbReference type="RefSeq" id="WP_184148482.1">
    <property type="nucleotide sequence ID" value="NZ_JACHFM010000002.1"/>
</dbReference>
<protein>
    <submittedName>
        <fullName evidence="7">Glucans biosynthesis protein</fullName>
    </submittedName>
</protein>
<dbReference type="SUPFAM" id="SSF81296">
    <property type="entry name" value="E set domains"/>
    <property type="match status" value="1"/>
</dbReference>
<dbReference type="PANTHER" id="PTHR30504:SF2">
    <property type="entry name" value="GLUCANS BIOSYNTHESIS PROTEIN G"/>
    <property type="match status" value="1"/>
</dbReference>
<dbReference type="InterPro" id="IPR013783">
    <property type="entry name" value="Ig-like_fold"/>
</dbReference>
<dbReference type="GO" id="GO:0003824">
    <property type="term" value="F:catalytic activity"/>
    <property type="evidence" value="ECO:0007669"/>
    <property type="project" value="InterPro"/>
</dbReference>